<evidence type="ECO:0000313" key="3">
    <source>
        <dbReference type="Proteomes" id="UP000038040"/>
    </source>
</evidence>
<dbReference type="EMBL" id="UYYG01001151">
    <property type="protein sequence ID" value="VDN54924.1"/>
    <property type="molecule type" value="Genomic_DNA"/>
</dbReference>
<evidence type="ECO:0000313" key="5">
    <source>
        <dbReference type="WBParaSite" id="DME_0000053701-mRNA-1"/>
    </source>
</evidence>
<sequence>MTEGANSTRHTTSVASFHDLIDCLRTRLHASIDEEFTSFEHCVIPLLNHTNPSEKLFSCINDDSMDDEYATWTEHDNTESLSNEIEKQHETRNDEMISSGDGTSNDIIDILNRILSHSANILLKAIHQNLNC</sequence>
<accession>A0A0N4U1P3</accession>
<evidence type="ECO:0000313" key="4">
    <source>
        <dbReference type="Proteomes" id="UP000274756"/>
    </source>
</evidence>
<evidence type="ECO:0000313" key="2">
    <source>
        <dbReference type="EMBL" id="VDN54924.1"/>
    </source>
</evidence>
<dbReference type="WBParaSite" id="DME_0000053701-mRNA-1">
    <property type="protein sequence ID" value="DME_0000053701-mRNA-1"/>
    <property type="gene ID" value="DME_0000053701"/>
</dbReference>
<name>A0A0N4U1P3_DRAME</name>
<feature type="compositionally biased region" description="Basic and acidic residues" evidence="1">
    <location>
        <begin position="77"/>
        <end position="95"/>
    </location>
</feature>
<organism evidence="3 5">
    <name type="scientific">Dracunculus medinensis</name>
    <name type="common">Guinea worm</name>
    <dbReference type="NCBI Taxonomy" id="318479"/>
    <lineage>
        <taxon>Eukaryota</taxon>
        <taxon>Metazoa</taxon>
        <taxon>Ecdysozoa</taxon>
        <taxon>Nematoda</taxon>
        <taxon>Chromadorea</taxon>
        <taxon>Rhabditida</taxon>
        <taxon>Spirurina</taxon>
        <taxon>Dracunculoidea</taxon>
        <taxon>Dracunculidae</taxon>
        <taxon>Dracunculus</taxon>
    </lineage>
</organism>
<evidence type="ECO:0000256" key="1">
    <source>
        <dbReference type="SAM" id="MobiDB-lite"/>
    </source>
</evidence>
<proteinExistence type="predicted"/>
<protein>
    <submittedName>
        <fullName evidence="2 5">Uncharacterized protein</fullName>
    </submittedName>
</protein>
<reference evidence="5" key="1">
    <citation type="submission" date="2017-02" db="UniProtKB">
        <authorList>
            <consortium name="WormBaseParasite"/>
        </authorList>
    </citation>
    <scope>IDENTIFICATION</scope>
</reference>
<dbReference type="AlphaFoldDB" id="A0A0N4U1P3"/>
<keyword evidence="4" id="KW-1185">Reference proteome</keyword>
<dbReference type="Proteomes" id="UP000274756">
    <property type="component" value="Unassembled WGS sequence"/>
</dbReference>
<feature type="region of interest" description="Disordered" evidence="1">
    <location>
        <begin position="77"/>
        <end position="99"/>
    </location>
</feature>
<gene>
    <name evidence="2" type="ORF">DME_LOCUS4897</name>
</gene>
<dbReference type="Proteomes" id="UP000038040">
    <property type="component" value="Unplaced"/>
</dbReference>
<reference evidence="2 4" key="2">
    <citation type="submission" date="2018-11" db="EMBL/GenBank/DDBJ databases">
        <authorList>
            <consortium name="Pathogen Informatics"/>
        </authorList>
    </citation>
    <scope>NUCLEOTIDE SEQUENCE [LARGE SCALE GENOMIC DNA]</scope>
</reference>